<sequence>MCSFLFVLCLCAAAGLPALISAGPAGWDSRELALQADFQAPEDAAQSEDLSLADAPSEDLSASENDSQSLAPDFRRLPVSRDAYSPCFDKEKMKPEAGSRPLPAYIKVVQGRLVYSNTLGYASPSSSAPVHRFIPFSLPVKCSYNRFHYSYKVGYVPTWARRRTFFKDLKNKHSFVLLTTNSRWVWLSPKDKYFLGQPMYFQATAYFATAEQRLYVHSCYAIEKPEQHSQPRFPLIDNLGCMVDSKADGCLSRFVPSKQKDVLRFTIDAFLFQKKLSRKHEVTELYMHCVMAVAPAKATPGTKSCTYNREAKRWEELYGDHEVCACCESRCAGSWNEGGSGSLSLVDASLSKRQPCLDN</sequence>
<evidence type="ECO:0000256" key="1">
    <source>
        <dbReference type="ARBA" id="ARBA00023157"/>
    </source>
</evidence>
<evidence type="ECO:0000313" key="6">
    <source>
        <dbReference type="Proteomes" id="UP000736164"/>
    </source>
</evidence>
<dbReference type="Pfam" id="PF00100">
    <property type="entry name" value="Zona_pellucida"/>
    <property type="match status" value="1"/>
</dbReference>
<name>A0A8J7T873_ATRSP</name>
<dbReference type="AlphaFoldDB" id="A0A8J7T873"/>
<dbReference type="GO" id="GO:0035803">
    <property type="term" value="P:egg coat formation"/>
    <property type="evidence" value="ECO:0007669"/>
    <property type="project" value="TreeGrafter"/>
</dbReference>
<evidence type="ECO:0000256" key="2">
    <source>
        <dbReference type="SAM" id="MobiDB-lite"/>
    </source>
</evidence>
<feature type="non-terminal residue" evidence="5">
    <location>
        <position position="359"/>
    </location>
</feature>
<evidence type="ECO:0000259" key="4">
    <source>
        <dbReference type="PROSITE" id="PS51034"/>
    </source>
</evidence>
<feature type="chain" id="PRO_5035238650" evidence="3">
    <location>
        <begin position="23"/>
        <end position="359"/>
    </location>
</feature>
<dbReference type="PANTHER" id="PTHR11576">
    <property type="entry name" value="ZONA PELLUCIDA SPERM-BINDING PROTEIN 3"/>
    <property type="match status" value="1"/>
</dbReference>
<gene>
    <name evidence="5" type="primary">Zp3_31</name>
    <name evidence="5" type="ORF">GTO95_0014974</name>
</gene>
<dbReference type="InterPro" id="IPR001507">
    <property type="entry name" value="ZP_dom"/>
</dbReference>
<dbReference type="GO" id="GO:2000344">
    <property type="term" value="P:positive regulation of acrosome reaction"/>
    <property type="evidence" value="ECO:0007669"/>
    <property type="project" value="TreeGrafter"/>
</dbReference>
<proteinExistence type="predicted"/>
<dbReference type="GO" id="GO:0031012">
    <property type="term" value="C:extracellular matrix"/>
    <property type="evidence" value="ECO:0007669"/>
    <property type="project" value="TreeGrafter"/>
</dbReference>
<dbReference type="Proteomes" id="UP000736164">
    <property type="component" value="Unassembled WGS sequence"/>
</dbReference>
<dbReference type="PANTHER" id="PTHR11576:SF15">
    <property type="entry name" value="ZONA PELLUCIDA SPERM-BINDING PROTEIN 3-LIKE"/>
    <property type="match status" value="1"/>
</dbReference>
<protein>
    <submittedName>
        <fullName evidence="5">ZP3 protein</fullName>
    </submittedName>
</protein>
<dbReference type="SMART" id="SM00241">
    <property type="entry name" value="ZP"/>
    <property type="match status" value="1"/>
</dbReference>
<dbReference type="GO" id="GO:0032190">
    <property type="term" value="F:acrosin binding"/>
    <property type="evidence" value="ECO:0007669"/>
    <property type="project" value="TreeGrafter"/>
</dbReference>
<comment type="caution">
    <text evidence="5">The sequence shown here is derived from an EMBL/GenBank/DDBJ whole genome shotgun (WGS) entry which is preliminary data.</text>
</comment>
<dbReference type="GO" id="GO:0007339">
    <property type="term" value="P:binding of sperm to zona pellucida"/>
    <property type="evidence" value="ECO:0007669"/>
    <property type="project" value="TreeGrafter"/>
</dbReference>
<feature type="signal peptide" evidence="3">
    <location>
        <begin position="1"/>
        <end position="22"/>
    </location>
</feature>
<keyword evidence="1" id="KW-1015">Disulfide bond</keyword>
<accession>A0A8J7T873</accession>
<dbReference type="InterPro" id="IPR055355">
    <property type="entry name" value="ZP-C"/>
</dbReference>
<dbReference type="EMBL" id="JAAWVO010011373">
    <property type="protein sequence ID" value="MBN3313331.1"/>
    <property type="molecule type" value="Genomic_DNA"/>
</dbReference>
<feature type="non-terminal residue" evidence="5">
    <location>
        <position position="1"/>
    </location>
</feature>
<dbReference type="FunFam" id="2.60.40.4100:FF:000002">
    <property type="entry name" value="Zona pellucida sperm-binding protein 3"/>
    <property type="match status" value="1"/>
</dbReference>
<reference evidence="5" key="1">
    <citation type="journal article" date="2021" name="Cell">
        <title>Tracing the genetic footprints of vertebrate landing in non-teleost ray-finned fishes.</title>
        <authorList>
            <person name="Bi X."/>
            <person name="Wang K."/>
            <person name="Yang L."/>
            <person name="Pan H."/>
            <person name="Jiang H."/>
            <person name="Wei Q."/>
            <person name="Fang M."/>
            <person name="Yu H."/>
            <person name="Zhu C."/>
            <person name="Cai Y."/>
            <person name="He Y."/>
            <person name="Gan X."/>
            <person name="Zeng H."/>
            <person name="Yu D."/>
            <person name="Zhu Y."/>
            <person name="Jiang H."/>
            <person name="Qiu Q."/>
            <person name="Yang H."/>
            <person name="Zhang Y.E."/>
            <person name="Wang W."/>
            <person name="Zhu M."/>
            <person name="He S."/>
            <person name="Zhang G."/>
        </authorList>
    </citation>
    <scope>NUCLEOTIDE SEQUENCE</scope>
    <source>
        <strain evidence="5">Allg_001</strain>
    </source>
</reference>
<dbReference type="PROSITE" id="PS51034">
    <property type="entry name" value="ZP_2"/>
    <property type="match status" value="1"/>
</dbReference>
<feature type="domain" description="ZP" evidence="4">
    <location>
        <begin position="24"/>
        <end position="312"/>
    </location>
</feature>
<keyword evidence="3" id="KW-0732">Signal</keyword>
<dbReference type="Gene3D" id="2.60.40.3210">
    <property type="entry name" value="Zona pellucida, ZP-N domain"/>
    <property type="match status" value="1"/>
</dbReference>
<evidence type="ECO:0000256" key="3">
    <source>
        <dbReference type="SAM" id="SignalP"/>
    </source>
</evidence>
<organism evidence="5 6">
    <name type="scientific">Atractosteus spatula</name>
    <name type="common">Alligator gar</name>
    <name type="synonym">Lepisosteus spatula</name>
    <dbReference type="NCBI Taxonomy" id="7917"/>
    <lineage>
        <taxon>Eukaryota</taxon>
        <taxon>Metazoa</taxon>
        <taxon>Chordata</taxon>
        <taxon>Craniata</taxon>
        <taxon>Vertebrata</taxon>
        <taxon>Euteleostomi</taxon>
        <taxon>Actinopterygii</taxon>
        <taxon>Neopterygii</taxon>
        <taxon>Holostei</taxon>
        <taxon>Semionotiformes</taxon>
        <taxon>Lepisosteidae</taxon>
        <taxon>Atractosteus</taxon>
    </lineage>
</organism>
<feature type="region of interest" description="Disordered" evidence="2">
    <location>
        <begin position="45"/>
        <end position="68"/>
    </location>
</feature>
<dbReference type="InterPro" id="IPR042235">
    <property type="entry name" value="ZP-C_dom"/>
</dbReference>
<keyword evidence="6" id="KW-1185">Reference proteome</keyword>
<dbReference type="Gene3D" id="2.60.40.4100">
    <property type="entry name" value="Zona pellucida, ZP-C domain"/>
    <property type="match status" value="1"/>
</dbReference>
<evidence type="ECO:0000313" key="5">
    <source>
        <dbReference type="EMBL" id="MBN3313331.1"/>
    </source>
</evidence>